<evidence type="ECO:0000256" key="1">
    <source>
        <dbReference type="SAM" id="Coils"/>
    </source>
</evidence>
<sequence length="559" mass="61323">MHADLSTDVMTSFKRVRSTLRSALAEVISRLQAANEEKAGLPRLLRTSEESELTSVLRKATSTLQSARKHLVDIKAEGRLSQPIAWFKASQAVKAAEQGLDDQKRAASSASESARRTQHVAAHNLKVETVAGQIKVLEQTIDQAVAWRASAQQLHAQLDLLEQALLRHGWVSANTAAVLENVLLYLTRRDIAAARQVSANLRFQMMPSQAQIAQWQEETEGFLAVARNEGSVGFTAQASFTSIVHDASALVLAGCVPSVRSDVQQDAEPADRWYHLAHQLTRPDHVVHWVQWALYWANFQTAQRFSKDQSLAHAHEEHSTGGLLSNLRSESERWAGPKIDAMGYPEVTSFLGTLALGGTAAEAHLGADFGIIVDINVGGLVVRKVALVQGKVSKNGKADIASKPTGPMKLTQLEKLHDPQRDFYAFYHRGLRGASIPWPTVNRACALTTPTTDLRAAQIIISTRESGWDWPSFIAFGLCSDTSGVGRMLEEHEDALAVLSSGRRELLPGRLIVVAAGGGDYSLELQHRVSQHYKTMGTSYRRDRDKDHGPKNRGQGLSR</sequence>
<feature type="coiled-coil region" evidence="1">
    <location>
        <begin position="17"/>
        <end position="77"/>
    </location>
</feature>
<reference evidence="4 5" key="2">
    <citation type="submission" date="2016-10" db="EMBL/GenBank/DDBJ databases">
        <authorList>
            <person name="de Groot N.N."/>
        </authorList>
    </citation>
    <scope>NUCLEOTIDE SEQUENCE [LARGE SCALE GENOMIC DNA]</scope>
    <source>
        <strain evidence="4 5">BS2772</strain>
    </source>
</reference>
<protein>
    <submittedName>
        <fullName evidence="4">Uncharacterized protein</fullName>
    </submittedName>
</protein>
<dbReference type="AlphaFoldDB" id="A0A1H0AM64"/>
<evidence type="ECO:0000313" key="5">
    <source>
        <dbReference type="Proteomes" id="UP000182470"/>
    </source>
</evidence>
<dbReference type="Proteomes" id="UP000748067">
    <property type="component" value="Unassembled WGS sequence"/>
</dbReference>
<gene>
    <name evidence="3" type="ORF">PSAN_43200</name>
    <name evidence="4" type="ORF">SAMN04490179_3773</name>
</gene>
<dbReference type="OrthoDB" id="6827719at2"/>
<accession>A0A1H0AM64</accession>
<evidence type="ECO:0000313" key="4">
    <source>
        <dbReference type="EMBL" id="SDN34567.1"/>
    </source>
</evidence>
<feature type="region of interest" description="Disordered" evidence="2">
    <location>
        <begin position="535"/>
        <end position="559"/>
    </location>
</feature>
<evidence type="ECO:0000313" key="6">
    <source>
        <dbReference type="Proteomes" id="UP000748067"/>
    </source>
</evidence>
<keyword evidence="6" id="KW-1185">Reference proteome</keyword>
<keyword evidence="1" id="KW-0175">Coiled coil</keyword>
<organism evidence="4 5">
    <name type="scientific">Pseudomonas antarctica</name>
    <dbReference type="NCBI Taxonomy" id="219572"/>
    <lineage>
        <taxon>Bacteria</taxon>
        <taxon>Pseudomonadati</taxon>
        <taxon>Pseudomonadota</taxon>
        <taxon>Gammaproteobacteria</taxon>
        <taxon>Pseudomonadales</taxon>
        <taxon>Pseudomonadaceae</taxon>
        <taxon>Pseudomonas</taxon>
    </lineage>
</organism>
<dbReference type="EMBL" id="JXDI01000002">
    <property type="protein sequence ID" value="KAF2407391.1"/>
    <property type="molecule type" value="Genomic_DNA"/>
</dbReference>
<proteinExistence type="predicted"/>
<evidence type="ECO:0000313" key="3">
    <source>
        <dbReference type="EMBL" id="KAF2407391.1"/>
    </source>
</evidence>
<feature type="compositionally biased region" description="Basic and acidic residues" evidence="2">
    <location>
        <begin position="540"/>
        <end position="550"/>
    </location>
</feature>
<dbReference type="EMBL" id="LT629704">
    <property type="protein sequence ID" value="SDN34567.1"/>
    <property type="molecule type" value="Genomic_DNA"/>
</dbReference>
<reference evidence="3 6" key="1">
    <citation type="submission" date="2015-01" db="EMBL/GenBank/DDBJ databases">
        <title>Genome Sequence of Pseudomonas antarctica CMS 35.</title>
        <authorList>
            <person name="Voget S."/>
            <person name="Chow J."/>
            <person name="Daniel R."/>
            <person name="Streit W."/>
        </authorList>
    </citation>
    <scope>NUCLEOTIDE SEQUENCE [LARGE SCALE GENOMIC DNA]</scope>
    <source>
        <strain evidence="3 6">CMS 35</strain>
    </source>
</reference>
<evidence type="ECO:0000256" key="2">
    <source>
        <dbReference type="SAM" id="MobiDB-lite"/>
    </source>
</evidence>
<dbReference type="RefSeq" id="WP_083358434.1">
    <property type="nucleotide sequence ID" value="NZ_JXDI01000002.1"/>
</dbReference>
<name>A0A1H0AM64_9PSED</name>
<dbReference type="Proteomes" id="UP000182470">
    <property type="component" value="Chromosome I"/>
</dbReference>